<comment type="pathway">
    <text evidence="2 7">Cofactor biosynthesis; molybdopterin biosynthesis.</text>
</comment>
<comment type="caution">
    <text evidence="10">The sequence shown here is derived from an EMBL/GenBank/DDBJ whole genome shotgun (WGS) entry which is preliminary data.</text>
</comment>
<keyword evidence="4 7" id="KW-0500">Molybdenum</keyword>
<keyword evidence="5 7" id="KW-0501">Molybdenum cofactor biosynthesis</keyword>
<evidence type="ECO:0000256" key="7">
    <source>
        <dbReference type="RuleBase" id="RU365090"/>
    </source>
</evidence>
<dbReference type="GO" id="GO:0006777">
    <property type="term" value="P:Mo-molybdopterin cofactor biosynthetic process"/>
    <property type="evidence" value="ECO:0007669"/>
    <property type="project" value="UniProtKB-UniRule"/>
</dbReference>
<dbReference type="InterPro" id="IPR008284">
    <property type="entry name" value="MoCF_biosynth_CS"/>
</dbReference>
<keyword evidence="7" id="KW-0460">Magnesium</keyword>
<evidence type="ECO:0000256" key="2">
    <source>
        <dbReference type="ARBA" id="ARBA00005046"/>
    </source>
</evidence>
<comment type="cofactor">
    <cofactor evidence="7">
        <name>Mg(2+)</name>
        <dbReference type="ChEBI" id="CHEBI:18420"/>
    </cofactor>
</comment>
<keyword evidence="11" id="KW-1185">Reference proteome</keyword>
<evidence type="ECO:0000313" key="11">
    <source>
        <dbReference type="Proteomes" id="UP000266915"/>
    </source>
</evidence>
<dbReference type="GO" id="GO:0005829">
    <property type="term" value="C:cytosol"/>
    <property type="evidence" value="ECO:0007669"/>
    <property type="project" value="TreeGrafter"/>
</dbReference>
<reference evidence="10 11" key="1">
    <citation type="submission" date="2018-11" db="EMBL/GenBank/DDBJ databases">
        <title>Sequencing the genomes of 1000 actinobacteria strains.</title>
        <authorList>
            <person name="Klenk H.-P."/>
        </authorList>
    </citation>
    <scope>NUCLEOTIDE SEQUENCE [LARGE SCALE GENOMIC DNA]</scope>
    <source>
        <strain evidence="10 11">DSM 14012</strain>
    </source>
</reference>
<feature type="domain" description="MoaB/Mog" evidence="9">
    <location>
        <begin position="183"/>
        <end position="328"/>
    </location>
</feature>
<dbReference type="InterPro" id="IPR038987">
    <property type="entry name" value="MoeA-like"/>
</dbReference>
<dbReference type="Pfam" id="PF00994">
    <property type="entry name" value="MoCF_biosynth"/>
    <property type="match status" value="1"/>
</dbReference>
<comment type="similarity">
    <text evidence="3 7">Belongs to the MoeA family.</text>
</comment>
<dbReference type="InterPro" id="IPR036688">
    <property type="entry name" value="MoeA_C_domain_IV_sf"/>
</dbReference>
<protein>
    <recommendedName>
        <fullName evidence="7">Molybdopterin molybdenumtransferase</fullName>
        <ecNumber evidence="7">2.10.1.1</ecNumber>
    </recommendedName>
</protein>
<comment type="function">
    <text evidence="1 7">Catalyzes the insertion of molybdate into adenylated molybdopterin with the concomitant release of AMP.</text>
</comment>
<dbReference type="GO" id="GO:0046872">
    <property type="term" value="F:metal ion binding"/>
    <property type="evidence" value="ECO:0007669"/>
    <property type="project" value="UniProtKB-UniRule"/>
</dbReference>
<dbReference type="UniPathway" id="UPA00344"/>
<feature type="region of interest" description="Disordered" evidence="8">
    <location>
        <begin position="123"/>
        <end position="153"/>
    </location>
</feature>
<dbReference type="PANTHER" id="PTHR10192:SF5">
    <property type="entry name" value="GEPHYRIN"/>
    <property type="match status" value="1"/>
</dbReference>
<dbReference type="Gene3D" id="3.90.105.10">
    <property type="entry name" value="Molybdopterin biosynthesis moea protein, domain 2"/>
    <property type="match status" value="1"/>
</dbReference>
<dbReference type="PANTHER" id="PTHR10192">
    <property type="entry name" value="MOLYBDOPTERIN BIOSYNTHESIS PROTEIN"/>
    <property type="match status" value="1"/>
</dbReference>
<evidence type="ECO:0000256" key="1">
    <source>
        <dbReference type="ARBA" id="ARBA00002901"/>
    </source>
</evidence>
<evidence type="ECO:0000256" key="4">
    <source>
        <dbReference type="ARBA" id="ARBA00022505"/>
    </source>
</evidence>
<keyword evidence="7 10" id="KW-0808">Transferase</keyword>
<dbReference type="Gene3D" id="2.170.190.11">
    <property type="entry name" value="Molybdopterin biosynthesis moea protein, domain 3"/>
    <property type="match status" value="1"/>
</dbReference>
<evidence type="ECO:0000256" key="3">
    <source>
        <dbReference type="ARBA" id="ARBA00010763"/>
    </source>
</evidence>
<evidence type="ECO:0000256" key="5">
    <source>
        <dbReference type="ARBA" id="ARBA00023150"/>
    </source>
</evidence>
<sequence length="412" mass="41180">MTRSSWSDARSIAHAAGAAQRSDVVDTLALTEALGHVLAASLVSPIAIPHYASSAMDGWAVAGSGPWTLLIGGDAERARSVGLGDGVAVDVLTGGLIPTGAEAVLPLEHGVVEQVSGAASLHLAPSAPSGEPRPGRHIRPAGTESPAGSTVLDAGTRLGPVHLALAAGAGFDRVPVVPAMRVRLVLTGDEVVTSGVPAPGFVRDSFGPSLPGVIASLGGVVTSSVRVGDDASTTAEALGLTSAAGVHARHQRDLVVTTGGTGDSRADHVRALLRDAGADFLVDGVDVRPGGPALLARLPDGRLFVGLPGNPLAALLSVLTLVHPVLAGLQGLELPALRPAVLASPIDGVRSGTVLRPYRSVHDPDSATPHAEPTPWHGAAMLRGLADADGVLVCPGSGAAAGGLVPSLDLPW</sequence>
<dbReference type="SMART" id="SM00852">
    <property type="entry name" value="MoCF_biosynth"/>
    <property type="match status" value="1"/>
</dbReference>
<dbReference type="Proteomes" id="UP000266915">
    <property type="component" value="Unassembled WGS sequence"/>
</dbReference>
<name>A0A3N2C761_9MICO</name>
<accession>A0A3N2C761</accession>
<comment type="catalytic activity">
    <reaction evidence="6">
        <text>adenylyl-molybdopterin + molybdate = Mo-molybdopterin + AMP + H(+)</text>
        <dbReference type="Rhea" id="RHEA:35047"/>
        <dbReference type="ChEBI" id="CHEBI:15378"/>
        <dbReference type="ChEBI" id="CHEBI:36264"/>
        <dbReference type="ChEBI" id="CHEBI:62727"/>
        <dbReference type="ChEBI" id="CHEBI:71302"/>
        <dbReference type="ChEBI" id="CHEBI:456215"/>
        <dbReference type="EC" id="2.10.1.1"/>
    </reaction>
</comment>
<dbReference type="SUPFAM" id="SSF53218">
    <property type="entry name" value="Molybdenum cofactor biosynthesis proteins"/>
    <property type="match status" value="1"/>
</dbReference>
<proteinExistence type="inferred from homology"/>
<dbReference type="Pfam" id="PF03453">
    <property type="entry name" value="MoeA_N"/>
    <property type="match status" value="1"/>
</dbReference>
<dbReference type="InterPro" id="IPR036135">
    <property type="entry name" value="MoeA_linker/N_sf"/>
</dbReference>
<evidence type="ECO:0000256" key="6">
    <source>
        <dbReference type="ARBA" id="ARBA00047317"/>
    </source>
</evidence>
<dbReference type="RefSeq" id="WP_085511192.1">
    <property type="nucleotide sequence ID" value="NZ_FXAP01000002.1"/>
</dbReference>
<dbReference type="GO" id="GO:0061599">
    <property type="term" value="F:molybdopterin molybdotransferase activity"/>
    <property type="evidence" value="ECO:0007669"/>
    <property type="project" value="UniProtKB-UniRule"/>
</dbReference>
<dbReference type="Gene3D" id="2.40.340.10">
    <property type="entry name" value="MoeA, C-terminal, domain IV"/>
    <property type="match status" value="1"/>
</dbReference>
<evidence type="ECO:0000256" key="8">
    <source>
        <dbReference type="SAM" id="MobiDB-lite"/>
    </source>
</evidence>
<dbReference type="SUPFAM" id="SSF63882">
    <property type="entry name" value="MoeA N-terminal region -like"/>
    <property type="match status" value="1"/>
</dbReference>
<organism evidence="10 11">
    <name type="scientific">Plantibacter flavus</name>
    <dbReference type="NCBI Taxonomy" id="150123"/>
    <lineage>
        <taxon>Bacteria</taxon>
        <taxon>Bacillati</taxon>
        <taxon>Actinomycetota</taxon>
        <taxon>Actinomycetes</taxon>
        <taxon>Micrococcales</taxon>
        <taxon>Microbacteriaceae</taxon>
        <taxon>Plantibacter</taxon>
    </lineage>
</organism>
<dbReference type="PROSITE" id="PS01078">
    <property type="entry name" value="MOCF_BIOSYNTHESIS_1"/>
    <property type="match status" value="1"/>
</dbReference>
<dbReference type="Gene3D" id="3.40.980.10">
    <property type="entry name" value="MoaB/Mog-like domain"/>
    <property type="match status" value="1"/>
</dbReference>
<dbReference type="CDD" id="cd00887">
    <property type="entry name" value="MoeA"/>
    <property type="match status" value="1"/>
</dbReference>
<dbReference type="InterPro" id="IPR036425">
    <property type="entry name" value="MoaB/Mog-like_dom_sf"/>
</dbReference>
<dbReference type="InterPro" id="IPR005110">
    <property type="entry name" value="MoeA_linker/N"/>
</dbReference>
<evidence type="ECO:0000313" key="10">
    <source>
        <dbReference type="EMBL" id="ROR83349.1"/>
    </source>
</evidence>
<keyword evidence="7" id="KW-0479">Metal-binding</keyword>
<dbReference type="InterPro" id="IPR001453">
    <property type="entry name" value="MoaB/Mog_dom"/>
</dbReference>
<gene>
    <name evidence="10" type="ORF">EDD42_3460</name>
</gene>
<dbReference type="EC" id="2.10.1.1" evidence="7"/>
<dbReference type="EMBL" id="RKHL01000001">
    <property type="protein sequence ID" value="ROR83349.1"/>
    <property type="molecule type" value="Genomic_DNA"/>
</dbReference>
<dbReference type="AlphaFoldDB" id="A0A3N2C761"/>
<evidence type="ECO:0000259" key="9">
    <source>
        <dbReference type="SMART" id="SM00852"/>
    </source>
</evidence>